<sequence length="292" mass="33374">MHSDYIINTFVENAESIYRKNITGITPWIESGSEWADSSEEETITSSEEENISEDTDSENVEDTVENFSNETQYILATNENDVSDNKNTVGEFVSKGVNTKHMNNLVGHNRNVKSCDVSFLVELERGKAGIHHLNITRNISNSKDNSKRHILQQHMESEFLSTDDRVSFQRPRDENTDPDLRDEDPPGKTVLQTEQNTQETPWADLDREETEQFDYKEMIAMIGQEGVNDEKELININEDPEHINESTIITMKKGYLLQKMCHSSDSDSEPLLQMGKRGQHTLLGNYDAKVQ</sequence>
<evidence type="ECO:0000313" key="3">
    <source>
        <dbReference type="Proteomes" id="UP000596742"/>
    </source>
</evidence>
<evidence type="ECO:0000256" key="1">
    <source>
        <dbReference type="SAM" id="MobiDB-lite"/>
    </source>
</evidence>
<feature type="compositionally biased region" description="Basic and acidic residues" evidence="1">
    <location>
        <begin position="163"/>
        <end position="187"/>
    </location>
</feature>
<feature type="region of interest" description="Disordered" evidence="1">
    <location>
        <begin position="157"/>
        <end position="201"/>
    </location>
</feature>
<dbReference type="AlphaFoldDB" id="A0A8B6D4X3"/>
<dbReference type="EMBL" id="UYJE01002954">
    <property type="protein sequence ID" value="VDI15202.1"/>
    <property type="molecule type" value="Genomic_DNA"/>
</dbReference>
<proteinExistence type="predicted"/>
<accession>A0A8B6D4X3</accession>
<reference evidence="2" key="1">
    <citation type="submission" date="2018-11" db="EMBL/GenBank/DDBJ databases">
        <authorList>
            <person name="Alioto T."/>
            <person name="Alioto T."/>
        </authorList>
    </citation>
    <scope>NUCLEOTIDE SEQUENCE</scope>
</reference>
<gene>
    <name evidence="2" type="ORF">MGAL_10B006004</name>
</gene>
<feature type="compositionally biased region" description="Acidic residues" evidence="1">
    <location>
        <begin position="37"/>
        <end position="62"/>
    </location>
</feature>
<evidence type="ECO:0000313" key="2">
    <source>
        <dbReference type="EMBL" id="VDI15202.1"/>
    </source>
</evidence>
<dbReference type="Proteomes" id="UP000596742">
    <property type="component" value="Unassembled WGS sequence"/>
</dbReference>
<dbReference type="OrthoDB" id="9439903at2759"/>
<protein>
    <submittedName>
        <fullName evidence="2">Uncharacterized protein</fullName>
    </submittedName>
</protein>
<organism evidence="2 3">
    <name type="scientific">Mytilus galloprovincialis</name>
    <name type="common">Mediterranean mussel</name>
    <dbReference type="NCBI Taxonomy" id="29158"/>
    <lineage>
        <taxon>Eukaryota</taxon>
        <taxon>Metazoa</taxon>
        <taxon>Spiralia</taxon>
        <taxon>Lophotrochozoa</taxon>
        <taxon>Mollusca</taxon>
        <taxon>Bivalvia</taxon>
        <taxon>Autobranchia</taxon>
        <taxon>Pteriomorphia</taxon>
        <taxon>Mytilida</taxon>
        <taxon>Mytiloidea</taxon>
        <taxon>Mytilidae</taxon>
        <taxon>Mytilinae</taxon>
        <taxon>Mytilus</taxon>
    </lineage>
</organism>
<keyword evidence="3" id="KW-1185">Reference proteome</keyword>
<feature type="region of interest" description="Disordered" evidence="1">
    <location>
        <begin position="32"/>
        <end position="62"/>
    </location>
</feature>
<feature type="compositionally biased region" description="Polar residues" evidence="1">
    <location>
        <begin position="191"/>
        <end position="201"/>
    </location>
</feature>
<name>A0A8B6D4X3_MYTGA</name>
<comment type="caution">
    <text evidence="2">The sequence shown here is derived from an EMBL/GenBank/DDBJ whole genome shotgun (WGS) entry which is preliminary data.</text>
</comment>